<comment type="caution">
    <text evidence="2">The sequence shown here is derived from an EMBL/GenBank/DDBJ whole genome shotgun (WGS) entry which is preliminary data.</text>
</comment>
<reference evidence="3" key="1">
    <citation type="journal article" date="2019" name="Int. J. Syst. Evol. Microbiol.">
        <title>The Global Catalogue of Microorganisms (GCM) 10K type strain sequencing project: providing services to taxonomists for standard genome sequencing and annotation.</title>
        <authorList>
            <consortium name="The Broad Institute Genomics Platform"/>
            <consortium name="The Broad Institute Genome Sequencing Center for Infectious Disease"/>
            <person name="Wu L."/>
            <person name="Ma J."/>
        </authorList>
    </citation>
    <scope>NUCLEOTIDE SEQUENCE [LARGE SCALE GENOMIC DNA]</scope>
    <source>
        <strain evidence="3">CCUG 56098</strain>
    </source>
</reference>
<evidence type="ECO:0000256" key="1">
    <source>
        <dbReference type="SAM" id="Coils"/>
    </source>
</evidence>
<feature type="coiled-coil region" evidence="1">
    <location>
        <begin position="19"/>
        <end position="49"/>
    </location>
</feature>
<dbReference type="Proteomes" id="UP001597086">
    <property type="component" value="Unassembled WGS sequence"/>
</dbReference>
<keyword evidence="1" id="KW-0175">Coiled coil</keyword>
<keyword evidence="3" id="KW-1185">Reference proteome</keyword>
<organism evidence="2 3">
    <name type="scientific">Winogradskyella rapida</name>
    <dbReference type="NCBI Taxonomy" id="549701"/>
    <lineage>
        <taxon>Bacteria</taxon>
        <taxon>Pseudomonadati</taxon>
        <taxon>Bacteroidota</taxon>
        <taxon>Flavobacteriia</taxon>
        <taxon>Flavobacteriales</taxon>
        <taxon>Flavobacteriaceae</taxon>
        <taxon>Winogradskyella</taxon>
    </lineage>
</organism>
<dbReference type="Pfam" id="PF11199">
    <property type="entry name" value="DUF2891"/>
    <property type="match status" value="1"/>
</dbReference>
<evidence type="ECO:0000313" key="3">
    <source>
        <dbReference type="Proteomes" id="UP001597086"/>
    </source>
</evidence>
<protein>
    <submittedName>
        <fullName evidence="2">DUF2891 domain-containing protein</fullName>
    </submittedName>
</protein>
<dbReference type="PROSITE" id="PS51257">
    <property type="entry name" value="PROKAR_LIPOPROTEIN"/>
    <property type="match status" value="1"/>
</dbReference>
<gene>
    <name evidence="2" type="ORF">ACFQ13_04215</name>
</gene>
<accession>A0ABW3KND0</accession>
<dbReference type="EMBL" id="JBHTKM010000017">
    <property type="protein sequence ID" value="MFD1015120.1"/>
    <property type="molecule type" value="Genomic_DNA"/>
</dbReference>
<dbReference type="InterPro" id="IPR021365">
    <property type="entry name" value="DUF2891"/>
</dbReference>
<sequence>MKKHFILLAILMAFSCKDAENVKENTNRLEEEIEAVEVVELNLEQANRLAQLPLNCINTEYPNKLSQTIGSASDLKTPQELHPAFFGCFDWHSAVHGHWSLVSLLKQFPDLDQKDAIAQKLLQNISEEHIAQELLYFEGPHNKSFERTYGWAWLLKLAQELREWDAPAARQLEANLQPMTDLIVNKYLEFLPKLNYPIRVGEHPNTAFGLSFAYDYAVAVQHKELMHLIENRAKDFYQNDQNCPIGWEPSGYDFLSPCLEEAALMKRVLPTEDFELWARKFMPQLFDKDFKLPVGEVSDRTDGKLVHLDGVNFSRAWSLNYLAKEMPALKHLTNVANQHINYSLPNIVGDHYEGGHWLGSFAIYALNSTK</sequence>
<evidence type="ECO:0000313" key="2">
    <source>
        <dbReference type="EMBL" id="MFD1015120.1"/>
    </source>
</evidence>
<name>A0ABW3KND0_9FLAO</name>
<proteinExistence type="predicted"/>
<dbReference type="RefSeq" id="WP_386114379.1">
    <property type="nucleotide sequence ID" value="NZ_JBHTKM010000017.1"/>
</dbReference>